<feature type="compositionally biased region" description="Polar residues" evidence="1">
    <location>
        <begin position="20"/>
        <end position="29"/>
    </location>
</feature>
<dbReference type="AlphaFoldDB" id="W1Y1M1"/>
<name>W1Y1M1_9ZZZZ</name>
<accession>W1Y1M1</accession>
<feature type="non-terminal residue" evidence="2">
    <location>
        <position position="1"/>
    </location>
</feature>
<feature type="region of interest" description="Disordered" evidence="1">
    <location>
        <begin position="1"/>
        <end position="29"/>
    </location>
</feature>
<gene>
    <name evidence="2" type="ORF">Q604_UNBC10568G0001</name>
</gene>
<evidence type="ECO:0000313" key="2">
    <source>
        <dbReference type="EMBL" id="ETJ35024.1"/>
    </source>
</evidence>
<protein>
    <submittedName>
        <fullName evidence="2">Uncharacterized protein</fullName>
    </submittedName>
</protein>
<reference evidence="2" key="1">
    <citation type="submission" date="2013-12" db="EMBL/GenBank/DDBJ databases">
        <title>A Varibaculum cambriense genome reconstructed from a premature infant gut community with otherwise low bacterial novelty that shifts toward anaerobic metabolism during the third week of life.</title>
        <authorList>
            <person name="Brown C.T."/>
            <person name="Sharon I."/>
            <person name="Thomas B.C."/>
            <person name="Castelle C.J."/>
            <person name="Morowitz M.J."/>
            <person name="Banfield J.F."/>
        </authorList>
    </citation>
    <scope>NUCLEOTIDE SEQUENCE</scope>
</reference>
<evidence type="ECO:0000256" key="1">
    <source>
        <dbReference type="SAM" id="MobiDB-lite"/>
    </source>
</evidence>
<proteinExistence type="predicted"/>
<dbReference type="EMBL" id="AZMM01010568">
    <property type="protein sequence ID" value="ETJ35024.1"/>
    <property type="molecule type" value="Genomic_DNA"/>
</dbReference>
<organism evidence="2">
    <name type="scientific">human gut metagenome</name>
    <dbReference type="NCBI Taxonomy" id="408170"/>
    <lineage>
        <taxon>unclassified sequences</taxon>
        <taxon>metagenomes</taxon>
        <taxon>organismal metagenomes</taxon>
    </lineage>
</organism>
<comment type="caution">
    <text evidence="2">The sequence shown here is derived from an EMBL/GenBank/DDBJ whole genome shotgun (WGS) entry which is preliminary data.</text>
</comment>
<sequence length="29" mass="3210">VQRAANPQGREVAKQDRCQGKQQNQSGEV</sequence>